<dbReference type="EMBL" id="LAZR01037710">
    <property type="protein sequence ID" value="KKL21495.1"/>
    <property type="molecule type" value="Genomic_DNA"/>
</dbReference>
<dbReference type="AlphaFoldDB" id="A0A0F9BI32"/>
<protein>
    <submittedName>
        <fullName evidence="2">Uncharacterized protein</fullName>
    </submittedName>
</protein>
<feature type="transmembrane region" description="Helical" evidence="1">
    <location>
        <begin position="6"/>
        <end position="28"/>
    </location>
</feature>
<keyword evidence="1" id="KW-0472">Membrane</keyword>
<reference evidence="2" key="1">
    <citation type="journal article" date="2015" name="Nature">
        <title>Complex archaea that bridge the gap between prokaryotes and eukaryotes.</title>
        <authorList>
            <person name="Spang A."/>
            <person name="Saw J.H."/>
            <person name="Jorgensen S.L."/>
            <person name="Zaremba-Niedzwiedzka K."/>
            <person name="Martijn J."/>
            <person name="Lind A.E."/>
            <person name="van Eijk R."/>
            <person name="Schleper C."/>
            <person name="Guy L."/>
            <person name="Ettema T.J."/>
        </authorList>
    </citation>
    <scope>NUCLEOTIDE SEQUENCE</scope>
</reference>
<keyword evidence="1" id="KW-1133">Transmembrane helix</keyword>
<evidence type="ECO:0000256" key="1">
    <source>
        <dbReference type="SAM" id="Phobius"/>
    </source>
</evidence>
<evidence type="ECO:0000313" key="2">
    <source>
        <dbReference type="EMBL" id="KKL21495.1"/>
    </source>
</evidence>
<name>A0A0F9BI32_9ZZZZ</name>
<accession>A0A0F9BI32</accession>
<organism evidence="2">
    <name type="scientific">marine sediment metagenome</name>
    <dbReference type="NCBI Taxonomy" id="412755"/>
    <lineage>
        <taxon>unclassified sequences</taxon>
        <taxon>metagenomes</taxon>
        <taxon>ecological metagenomes</taxon>
    </lineage>
</organism>
<proteinExistence type="predicted"/>
<keyword evidence="1" id="KW-0812">Transmembrane</keyword>
<feature type="non-terminal residue" evidence="2">
    <location>
        <position position="1"/>
    </location>
</feature>
<gene>
    <name evidence="2" type="ORF">LCGC14_2444900</name>
</gene>
<sequence length="34" mass="3657">NTEQPIHGGLVTYLFVASLTTYQILVVANPAVAR</sequence>
<comment type="caution">
    <text evidence="2">The sequence shown here is derived from an EMBL/GenBank/DDBJ whole genome shotgun (WGS) entry which is preliminary data.</text>
</comment>